<evidence type="ECO:0008006" key="2">
    <source>
        <dbReference type="Google" id="ProtNLM"/>
    </source>
</evidence>
<organism evidence="1">
    <name type="scientific">marine sediment metagenome</name>
    <dbReference type="NCBI Taxonomy" id="412755"/>
    <lineage>
        <taxon>unclassified sequences</taxon>
        <taxon>metagenomes</taxon>
        <taxon>ecological metagenomes</taxon>
    </lineage>
</organism>
<name>X0ZET9_9ZZZZ</name>
<dbReference type="Gene3D" id="1.10.1330.10">
    <property type="entry name" value="Dockerin domain"/>
    <property type="match status" value="1"/>
</dbReference>
<comment type="caution">
    <text evidence="1">The sequence shown here is derived from an EMBL/GenBank/DDBJ whole genome shotgun (WGS) entry which is preliminary data.</text>
</comment>
<protein>
    <recommendedName>
        <fullName evidence="2">Dockerin domain-containing protein</fullName>
    </recommendedName>
</protein>
<dbReference type="InterPro" id="IPR036439">
    <property type="entry name" value="Dockerin_dom_sf"/>
</dbReference>
<proteinExistence type="predicted"/>
<dbReference type="AlphaFoldDB" id="X0ZET9"/>
<evidence type="ECO:0000313" key="1">
    <source>
        <dbReference type="EMBL" id="GAG56707.1"/>
    </source>
</evidence>
<gene>
    <name evidence="1" type="ORF">S01H4_16757</name>
</gene>
<sequence length="340" mass="36874">RGGLVGINREGATITNCFWDTDTSGMSTGVGHNDGGTVTNVSGKTTAEMQTQSTFTDYGWDFVSEDENGIDDIWKFIRQHQDYPRLSWQPEIVGDFVGLYGVNMIDFAFFAQRWLNEDCAISNDCDGTDLDLSDTVDVADLQILSNHWLESAPQGMAVLLTLDNSWIYQNLPTATASNLTANFSIPNDPMSNSSYTYDWEFVLPDDVTIPPTIIDGGTADDPYCTFAAPNCNEPNGISDSGQPFTVKVTVTGDNFGNSATAEAQFGIALLGDVNNDGVVDVADRSIINAFWRTGEAGGFTLRDCDLNCDGSVNVADRSIANAIWRGVLCQNSVAKPCPMR</sequence>
<accession>X0ZET9</accession>
<dbReference type="Pfam" id="PF00404">
    <property type="entry name" value="Dockerin_1"/>
    <property type="match status" value="1"/>
</dbReference>
<dbReference type="EMBL" id="BART01007357">
    <property type="protein sequence ID" value="GAG56707.1"/>
    <property type="molecule type" value="Genomic_DNA"/>
</dbReference>
<dbReference type="InterPro" id="IPR002105">
    <property type="entry name" value="Dockerin_1_rpt"/>
</dbReference>
<dbReference type="SUPFAM" id="SSF63446">
    <property type="entry name" value="Type I dockerin domain"/>
    <property type="match status" value="1"/>
</dbReference>
<reference evidence="1" key="1">
    <citation type="journal article" date="2014" name="Front. Microbiol.">
        <title>High frequency of phylogenetically diverse reductive dehalogenase-homologous genes in deep subseafloor sedimentary metagenomes.</title>
        <authorList>
            <person name="Kawai M."/>
            <person name="Futagami T."/>
            <person name="Toyoda A."/>
            <person name="Takaki Y."/>
            <person name="Nishi S."/>
            <person name="Hori S."/>
            <person name="Arai W."/>
            <person name="Tsubouchi T."/>
            <person name="Morono Y."/>
            <person name="Uchiyama I."/>
            <person name="Ito T."/>
            <person name="Fujiyama A."/>
            <person name="Inagaki F."/>
            <person name="Takami H."/>
        </authorList>
    </citation>
    <scope>NUCLEOTIDE SEQUENCE</scope>
    <source>
        <strain evidence="1">Expedition CK06-06</strain>
    </source>
</reference>
<dbReference type="GO" id="GO:0000272">
    <property type="term" value="P:polysaccharide catabolic process"/>
    <property type="evidence" value="ECO:0007669"/>
    <property type="project" value="InterPro"/>
</dbReference>
<dbReference type="GO" id="GO:0004553">
    <property type="term" value="F:hydrolase activity, hydrolyzing O-glycosyl compounds"/>
    <property type="evidence" value="ECO:0007669"/>
    <property type="project" value="InterPro"/>
</dbReference>
<feature type="non-terminal residue" evidence="1">
    <location>
        <position position="1"/>
    </location>
</feature>